<accession>A0A9P4WEP0</accession>
<dbReference type="Proteomes" id="UP000801428">
    <property type="component" value="Unassembled WGS sequence"/>
</dbReference>
<feature type="region of interest" description="Disordered" evidence="11">
    <location>
        <begin position="264"/>
        <end position="367"/>
    </location>
</feature>
<reference evidence="12" key="1">
    <citation type="submission" date="2019-04" db="EMBL/GenBank/DDBJ databases">
        <title>Sequencing of skin fungus with MAO and IRED activity.</title>
        <authorList>
            <person name="Marsaioli A.J."/>
            <person name="Bonatto J.M.C."/>
            <person name="Reis Junior O."/>
        </authorList>
    </citation>
    <scope>NUCLEOTIDE SEQUENCE</scope>
    <source>
        <strain evidence="12">30M1</strain>
    </source>
</reference>
<dbReference type="PANTHER" id="PTHR31064:SF30">
    <property type="entry name" value="HIGH-AFFINITY POTASSIUM TRANSPORT PROTEIN-RELATED"/>
    <property type="match status" value="1"/>
</dbReference>
<keyword evidence="7 10" id="KW-1133">Transmembrane helix</keyword>
<keyword evidence="3 10" id="KW-0813">Transport</keyword>
<keyword evidence="8 10" id="KW-0406">Ion transport</keyword>
<dbReference type="AlphaFoldDB" id="A0A9P4WEP0"/>
<feature type="transmembrane region" description="Helical" evidence="10">
    <location>
        <begin position="31"/>
        <end position="54"/>
    </location>
</feature>
<dbReference type="OrthoDB" id="9999863at2759"/>
<name>A0A9P4WEP0_CURKU</name>
<dbReference type="EMBL" id="SWKU01000002">
    <property type="protein sequence ID" value="KAF3009518.1"/>
    <property type="molecule type" value="Genomic_DNA"/>
</dbReference>
<dbReference type="InterPro" id="IPR003445">
    <property type="entry name" value="Cat_transpt"/>
</dbReference>
<evidence type="ECO:0000256" key="7">
    <source>
        <dbReference type="ARBA" id="ARBA00022989"/>
    </source>
</evidence>
<feature type="compositionally biased region" description="Basic and acidic residues" evidence="11">
    <location>
        <begin position="279"/>
        <end position="312"/>
    </location>
</feature>
<dbReference type="InterPro" id="IPR051143">
    <property type="entry name" value="TrkH_K-transport"/>
</dbReference>
<feature type="transmembrane region" description="Helical" evidence="10">
    <location>
        <begin position="493"/>
        <end position="511"/>
    </location>
</feature>
<evidence type="ECO:0000256" key="1">
    <source>
        <dbReference type="ARBA" id="ARBA00004141"/>
    </source>
</evidence>
<organism evidence="12 13">
    <name type="scientific">Curvularia kusanoi</name>
    <name type="common">Cochliobolus kusanoi</name>
    <dbReference type="NCBI Taxonomy" id="90978"/>
    <lineage>
        <taxon>Eukaryota</taxon>
        <taxon>Fungi</taxon>
        <taxon>Dikarya</taxon>
        <taxon>Ascomycota</taxon>
        <taxon>Pezizomycotina</taxon>
        <taxon>Dothideomycetes</taxon>
        <taxon>Pleosporomycetidae</taxon>
        <taxon>Pleosporales</taxon>
        <taxon>Pleosporineae</taxon>
        <taxon>Pleosporaceae</taxon>
        <taxon>Curvularia</taxon>
    </lineage>
</organism>
<feature type="compositionally biased region" description="Polar residues" evidence="11">
    <location>
        <begin position="804"/>
        <end position="824"/>
    </location>
</feature>
<feature type="region of interest" description="Disordered" evidence="11">
    <location>
        <begin position="799"/>
        <end position="831"/>
    </location>
</feature>
<feature type="transmembrane region" description="Helical" evidence="10">
    <location>
        <begin position="427"/>
        <end position="452"/>
    </location>
</feature>
<dbReference type="PANTHER" id="PTHR31064">
    <property type="entry name" value="POTASSIUM TRANSPORT PROTEIN DDB_G0292412-RELATED"/>
    <property type="match status" value="1"/>
</dbReference>
<dbReference type="InterPro" id="IPR004773">
    <property type="entry name" value="K/Na_transp_Trk1/HKT1"/>
</dbReference>
<keyword evidence="6 10" id="KW-0630">Potassium</keyword>
<feature type="transmembrane region" description="Helical" evidence="10">
    <location>
        <begin position="90"/>
        <end position="115"/>
    </location>
</feature>
<evidence type="ECO:0000313" key="12">
    <source>
        <dbReference type="EMBL" id="KAF3009518.1"/>
    </source>
</evidence>
<dbReference type="GO" id="GO:0140107">
    <property type="term" value="F:high-affinity potassium ion transmembrane transporter activity"/>
    <property type="evidence" value="ECO:0007669"/>
    <property type="project" value="TreeGrafter"/>
</dbReference>
<evidence type="ECO:0000256" key="10">
    <source>
        <dbReference type="PIRNR" id="PIRNR002450"/>
    </source>
</evidence>
<evidence type="ECO:0000313" key="13">
    <source>
        <dbReference type="Proteomes" id="UP000801428"/>
    </source>
</evidence>
<dbReference type="PIRSF" id="PIRSF002450">
    <property type="entry name" value="K+_transpter_TRK"/>
    <property type="match status" value="1"/>
</dbReference>
<feature type="transmembrane region" description="Helical" evidence="10">
    <location>
        <begin position="707"/>
        <end position="730"/>
    </location>
</feature>
<dbReference type="InterPro" id="IPR015958">
    <property type="entry name" value="Trk1_fungi"/>
</dbReference>
<comment type="subcellular location">
    <subcellularLocation>
        <location evidence="1">Membrane</location>
        <topology evidence="1">Multi-pass membrane protein</topology>
    </subcellularLocation>
</comment>
<dbReference type="GO" id="GO:1990573">
    <property type="term" value="P:potassium ion import across plasma membrane"/>
    <property type="evidence" value="ECO:0007669"/>
    <property type="project" value="TreeGrafter"/>
</dbReference>
<dbReference type="GO" id="GO:0030007">
    <property type="term" value="P:intracellular potassium ion homeostasis"/>
    <property type="evidence" value="ECO:0007669"/>
    <property type="project" value="UniProtKB-UniRule"/>
</dbReference>
<evidence type="ECO:0000256" key="6">
    <source>
        <dbReference type="ARBA" id="ARBA00022958"/>
    </source>
</evidence>
<evidence type="ECO:0000256" key="11">
    <source>
        <dbReference type="SAM" id="MobiDB-lite"/>
    </source>
</evidence>
<gene>
    <name evidence="12" type="primary">TRK1</name>
    <name evidence="12" type="ORF">E8E13_004346</name>
</gene>
<protein>
    <recommendedName>
        <fullName evidence="10">Potassium transport protein</fullName>
    </recommendedName>
</protein>
<sequence>MLAGHLMAAGRWVSEHTPSSMSVFKKLKPRLNFITLHYTYIIVMALIGSVVMYGERNMDYIDALFFASGAATQSGLNTIDVNKLRLYQQLYLMLMTCCCTPIFINTFVVFIRLYWFEKRFQSVVLEARSMRATRTRTLSKRKSQMKEEQNRNLGDEERAVGDRRIAVMRNANGHAEGGVIEDERAFQETNGNAGVTSHKHSNSTDSDNIDPLERPKTPPQFNSNIVWADTVKTPIARRESDVDDSPAIKLPKPDKERSIAFVQSQRNRHPAEGTLRIPGPRDFDRGLVPERVTDGLTREVTRASHEDDDQRPSRRRTRSMSGGEDDAASPKFRNHITFDGPQRPTATGASVYKRGDPDAPAGSMHLRNRSRSRTIASFFTREKDEEEEDPMPYLSWAPTIGRNSNFVDLTEEQREELGGIEYRALKLLAIVLCIYFVGFHLLGMVCLTPWIVRSQKYSQVVEDVGVSPVWWGFFTPASMFNDLGFTLTPDSMVSFQFAVLPLLLGTFLIIIGNTGFPCMLRFVIWLASTLVPKGSGVWEEFQFLLDHPRRCFTLLFPSKANWWLFAVLVLLNGIDLIFFIILDLNDPTVTVLPPGFRFLDGLFQAAATRTAGFAVVNIADLHPAIQVSYLIMMYISIFPIAMSMRQTNVYEEKSLGVWADDDDDAHSSYLGHHLRRQLSFDLWFVFLGFFLIAIVEGSRLENTNDFAFTLFSVLFEIVSAYGTVGLSLGYPGVNTSFSGQFRTLSKLIIVAMQIRGRHRGLPYALDRAILLPSETLHQKENEDATRRMNMRRNSAAMGVFDNPASLSRQGTGLSRRSSMSSQRPTVADRFKPKQVGRILSGFVSAGPSAPRHKEH</sequence>
<evidence type="ECO:0000256" key="8">
    <source>
        <dbReference type="ARBA" id="ARBA00023065"/>
    </source>
</evidence>
<dbReference type="Pfam" id="PF02386">
    <property type="entry name" value="TrkH"/>
    <property type="match status" value="1"/>
</dbReference>
<feature type="region of interest" description="Disordered" evidence="11">
    <location>
        <begin position="135"/>
        <end position="160"/>
    </location>
</feature>
<feature type="region of interest" description="Disordered" evidence="11">
    <location>
        <begin position="191"/>
        <end position="222"/>
    </location>
</feature>
<feature type="transmembrane region" description="Helical" evidence="10">
    <location>
        <begin position="624"/>
        <end position="644"/>
    </location>
</feature>
<evidence type="ECO:0000256" key="3">
    <source>
        <dbReference type="ARBA" id="ARBA00022448"/>
    </source>
</evidence>
<comment type="caution">
    <text evidence="12">The sequence shown here is derived from an EMBL/GenBank/DDBJ whole genome shotgun (WGS) entry which is preliminary data.</text>
</comment>
<keyword evidence="13" id="KW-1185">Reference proteome</keyword>
<comment type="similarity">
    <text evidence="2 10">Belongs to the TrkH potassium transport family.</text>
</comment>
<feature type="transmembrane region" description="Helical" evidence="10">
    <location>
        <begin position="562"/>
        <end position="582"/>
    </location>
</feature>
<feature type="compositionally biased region" description="Basic and acidic residues" evidence="11">
    <location>
        <begin position="144"/>
        <end position="160"/>
    </location>
</feature>
<proteinExistence type="inferred from homology"/>
<dbReference type="NCBIfam" id="TIGR00934">
    <property type="entry name" value="2a38euk"/>
    <property type="match status" value="1"/>
</dbReference>
<evidence type="ECO:0000256" key="2">
    <source>
        <dbReference type="ARBA" id="ARBA00009137"/>
    </source>
</evidence>
<keyword evidence="5 10" id="KW-0812">Transmembrane</keyword>
<keyword evidence="9 10" id="KW-0472">Membrane</keyword>
<evidence type="ECO:0000256" key="5">
    <source>
        <dbReference type="ARBA" id="ARBA00022692"/>
    </source>
</evidence>
<dbReference type="GO" id="GO:0005886">
    <property type="term" value="C:plasma membrane"/>
    <property type="evidence" value="ECO:0007669"/>
    <property type="project" value="InterPro"/>
</dbReference>
<evidence type="ECO:0000256" key="4">
    <source>
        <dbReference type="ARBA" id="ARBA00022538"/>
    </source>
</evidence>
<evidence type="ECO:0000256" key="9">
    <source>
        <dbReference type="ARBA" id="ARBA00023136"/>
    </source>
</evidence>
<feature type="transmembrane region" description="Helical" evidence="10">
    <location>
        <begin position="678"/>
        <end position="695"/>
    </location>
</feature>
<keyword evidence="4 10" id="KW-0633">Potassium transport</keyword>